<dbReference type="GO" id="GO:0000976">
    <property type="term" value="F:transcription cis-regulatory region binding"/>
    <property type="evidence" value="ECO:0007669"/>
    <property type="project" value="TreeGrafter"/>
</dbReference>
<feature type="compositionally biased region" description="Low complexity" evidence="6">
    <location>
        <begin position="617"/>
        <end position="630"/>
    </location>
</feature>
<dbReference type="CDD" id="cd12148">
    <property type="entry name" value="fungal_TF_MHR"/>
    <property type="match status" value="1"/>
</dbReference>
<feature type="compositionally biased region" description="Polar residues" evidence="6">
    <location>
        <begin position="102"/>
        <end position="112"/>
    </location>
</feature>
<dbReference type="EMBL" id="JAUEDM010000007">
    <property type="protein sequence ID" value="KAK3313583.1"/>
    <property type="molecule type" value="Genomic_DNA"/>
</dbReference>
<evidence type="ECO:0000313" key="8">
    <source>
        <dbReference type="Proteomes" id="UP001283341"/>
    </source>
</evidence>
<keyword evidence="5" id="KW-0539">Nucleus</keyword>
<comment type="caution">
    <text evidence="7">The sequence shown here is derived from an EMBL/GenBank/DDBJ whole genome shotgun (WGS) entry which is preliminary data.</text>
</comment>
<feature type="compositionally biased region" description="Polar residues" evidence="6">
    <location>
        <begin position="140"/>
        <end position="150"/>
    </location>
</feature>
<reference evidence="7" key="1">
    <citation type="journal article" date="2023" name="Mol. Phylogenet. Evol.">
        <title>Genome-scale phylogeny and comparative genomics of the fungal order Sordariales.</title>
        <authorList>
            <person name="Hensen N."/>
            <person name="Bonometti L."/>
            <person name="Westerberg I."/>
            <person name="Brannstrom I.O."/>
            <person name="Guillou S."/>
            <person name="Cros-Aarteil S."/>
            <person name="Calhoun S."/>
            <person name="Haridas S."/>
            <person name="Kuo A."/>
            <person name="Mondo S."/>
            <person name="Pangilinan J."/>
            <person name="Riley R."/>
            <person name="LaButti K."/>
            <person name="Andreopoulos B."/>
            <person name="Lipzen A."/>
            <person name="Chen C."/>
            <person name="Yan M."/>
            <person name="Daum C."/>
            <person name="Ng V."/>
            <person name="Clum A."/>
            <person name="Steindorff A."/>
            <person name="Ohm R.A."/>
            <person name="Martin F."/>
            <person name="Silar P."/>
            <person name="Natvig D.O."/>
            <person name="Lalanne C."/>
            <person name="Gautier V."/>
            <person name="Ament-Velasquez S.L."/>
            <person name="Kruys A."/>
            <person name="Hutchinson M.I."/>
            <person name="Powell A.J."/>
            <person name="Barry K."/>
            <person name="Miller A.N."/>
            <person name="Grigoriev I.V."/>
            <person name="Debuchy R."/>
            <person name="Gladieux P."/>
            <person name="Hiltunen Thoren M."/>
            <person name="Johannesson H."/>
        </authorList>
    </citation>
    <scope>NUCLEOTIDE SEQUENCE</scope>
    <source>
        <strain evidence="7">CBS 118394</strain>
    </source>
</reference>
<evidence type="ECO:0000256" key="5">
    <source>
        <dbReference type="ARBA" id="ARBA00023242"/>
    </source>
</evidence>
<feature type="region of interest" description="Disordered" evidence="6">
    <location>
        <begin position="617"/>
        <end position="676"/>
    </location>
</feature>
<dbReference type="PANTHER" id="PTHR31845">
    <property type="entry name" value="FINGER DOMAIN PROTEIN, PUTATIVE-RELATED"/>
    <property type="match status" value="1"/>
</dbReference>
<evidence type="ECO:0000256" key="2">
    <source>
        <dbReference type="ARBA" id="ARBA00023015"/>
    </source>
</evidence>
<feature type="compositionally biased region" description="Low complexity" evidence="6">
    <location>
        <begin position="125"/>
        <end position="138"/>
    </location>
</feature>
<accession>A0AAE0HVC5</accession>
<comment type="subcellular location">
    <subcellularLocation>
        <location evidence="1">Nucleus</location>
    </subcellularLocation>
</comment>
<protein>
    <submittedName>
        <fullName evidence="7">Uncharacterized protein</fullName>
    </submittedName>
</protein>
<feature type="compositionally biased region" description="Polar residues" evidence="6">
    <location>
        <begin position="642"/>
        <end position="671"/>
    </location>
</feature>
<evidence type="ECO:0000256" key="6">
    <source>
        <dbReference type="SAM" id="MobiDB-lite"/>
    </source>
</evidence>
<keyword evidence="8" id="KW-1185">Reference proteome</keyword>
<dbReference type="Proteomes" id="UP001283341">
    <property type="component" value="Unassembled WGS sequence"/>
</dbReference>
<keyword evidence="4" id="KW-0804">Transcription</keyword>
<dbReference type="PANTHER" id="PTHR31845:SF32">
    <property type="entry name" value="MISCELLANEOUS ZN(II)2CYS6 TRANSCRIPTION FACTOR (EUROFUNG)-RELATED"/>
    <property type="match status" value="1"/>
</dbReference>
<name>A0AAE0HVC5_9PEZI</name>
<organism evidence="7 8">
    <name type="scientific">Apodospora peruviana</name>
    <dbReference type="NCBI Taxonomy" id="516989"/>
    <lineage>
        <taxon>Eukaryota</taxon>
        <taxon>Fungi</taxon>
        <taxon>Dikarya</taxon>
        <taxon>Ascomycota</taxon>
        <taxon>Pezizomycotina</taxon>
        <taxon>Sordariomycetes</taxon>
        <taxon>Sordariomycetidae</taxon>
        <taxon>Sordariales</taxon>
        <taxon>Lasiosphaeriaceae</taxon>
        <taxon>Apodospora</taxon>
    </lineage>
</organism>
<gene>
    <name evidence="7" type="ORF">B0H66DRAFT_566559</name>
</gene>
<keyword evidence="2" id="KW-0805">Transcription regulation</keyword>
<dbReference type="GO" id="GO:0005634">
    <property type="term" value="C:nucleus"/>
    <property type="evidence" value="ECO:0007669"/>
    <property type="project" value="UniProtKB-SubCell"/>
</dbReference>
<dbReference type="InterPro" id="IPR051089">
    <property type="entry name" value="prtT"/>
</dbReference>
<evidence type="ECO:0000313" key="7">
    <source>
        <dbReference type="EMBL" id="KAK3313583.1"/>
    </source>
</evidence>
<sequence length="722" mass="79001">MAGRVPTAPKLNASAFLDLLPEAFVRGRCIRLKKDCQPAPSVRRKPGRKPVSKTAQLQVKLDDLVALLRSAAATNGTGSSADALLEHAQSISQAASTRGGRSEQSVSPSTTGHVPCLGGVDDGLTEPSSEPTTSPETTHSQHNGQPAATISQSNHNHAVPISATPLTHDPDPYDMVSHYEAEECLNMFRSHKVKYFHFVHIPECVTAAELREEQPLLWLSIMASNLRSTSRQKALGNQLRAILSDKLLVQHQRSLDILLALLNFLGWLTYHLRLISKPFIGMYSHLAAAVIQDLGIDKSPPKATDSPHPMACMRYHGFVVKHMPSTVRTVAECRALLATWLISASIASFLRRPTTLSWTPHMDDCLRVLEEQAESPLDGVLVHQVMLQRIADQVPGMSVAVDSCSTISQMKNASEFQIRALLIQLDEVKQKLPRDLPDDLALICRLHALHKEAEIHELALYASSSAQRCCGHPLSCKDPPNFTPQSPQTPHGPDLQRINALNACLKITKTWFELILAREARSFHLVSFTISAQISYFIVTLYRLSTLDDPYWDKAMVRQIIDPLAVLDAFCDKFSLVAAEVGIENEKPEMDVWSAGARALKNLKSVWEPVIQRALQTQQEQQQQQRQKQQPGGGGGDFLSASGGNSNGDSFQQGNGTATSTGEGLPSQMTVDATMGDIGGAGGDGLSWENLGFDTITADSYGWIAEMFAPPGWDAAAHYLYQ</sequence>
<reference evidence="7" key="2">
    <citation type="submission" date="2023-06" db="EMBL/GenBank/DDBJ databases">
        <authorList>
            <consortium name="Lawrence Berkeley National Laboratory"/>
            <person name="Haridas S."/>
            <person name="Hensen N."/>
            <person name="Bonometti L."/>
            <person name="Westerberg I."/>
            <person name="Brannstrom I.O."/>
            <person name="Guillou S."/>
            <person name="Cros-Aarteil S."/>
            <person name="Calhoun S."/>
            <person name="Kuo A."/>
            <person name="Mondo S."/>
            <person name="Pangilinan J."/>
            <person name="Riley R."/>
            <person name="Labutti K."/>
            <person name="Andreopoulos B."/>
            <person name="Lipzen A."/>
            <person name="Chen C."/>
            <person name="Yanf M."/>
            <person name="Daum C."/>
            <person name="Ng V."/>
            <person name="Clum A."/>
            <person name="Steindorff A."/>
            <person name="Ohm R."/>
            <person name="Martin F."/>
            <person name="Silar P."/>
            <person name="Natvig D."/>
            <person name="Lalanne C."/>
            <person name="Gautier V."/>
            <person name="Ament-Velasquez S.L."/>
            <person name="Kruys A."/>
            <person name="Hutchinson M.I."/>
            <person name="Powell A.J."/>
            <person name="Barry K."/>
            <person name="Miller A.N."/>
            <person name="Grigoriev I.V."/>
            <person name="Debuchy R."/>
            <person name="Gladieux P."/>
            <person name="Thoren M.H."/>
            <person name="Johannesson H."/>
        </authorList>
    </citation>
    <scope>NUCLEOTIDE SEQUENCE</scope>
    <source>
        <strain evidence="7">CBS 118394</strain>
    </source>
</reference>
<evidence type="ECO:0000256" key="3">
    <source>
        <dbReference type="ARBA" id="ARBA00023125"/>
    </source>
</evidence>
<evidence type="ECO:0000256" key="4">
    <source>
        <dbReference type="ARBA" id="ARBA00023163"/>
    </source>
</evidence>
<proteinExistence type="predicted"/>
<feature type="region of interest" description="Disordered" evidence="6">
    <location>
        <begin position="92"/>
        <end position="150"/>
    </location>
</feature>
<dbReference type="AlphaFoldDB" id="A0AAE0HVC5"/>
<dbReference type="GO" id="GO:0000981">
    <property type="term" value="F:DNA-binding transcription factor activity, RNA polymerase II-specific"/>
    <property type="evidence" value="ECO:0007669"/>
    <property type="project" value="TreeGrafter"/>
</dbReference>
<evidence type="ECO:0000256" key="1">
    <source>
        <dbReference type="ARBA" id="ARBA00004123"/>
    </source>
</evidence>
<keyword evidence="3" id="KW-0238">DNA-binding</keyword>